<keyword evidence="2" id="KW-1185">Reference proteome</keyword>
<dbReference type="Proteomes" id="UP000233551">
    <property type="component" value="Unassembled WGS sequence"/>
</dbReference>
<accession>A0A2I0L7U1</accession>
<comment type="caution">
    <text evidence="1">The sequence shown here is derived from an EMBL/GenBank/DDBJ whole genome shotgun (WGS) entry which is preliminary data.</text>
</comment>
<gene>
    <name evidence="1" type="ORF">CRG98_003413</name>
</gene>
<proteinExistence type="predicted"/>
<dbReference type="AlphaFoldDB" id="A0A2I0L7U1"/>
<evidence type="ECO:0000313" key="2">
    <source>
        <dbReference type="Proteomes" id="UP000233551"/>
    </source>
</evidence>
<name>A0A2I0L7U1_PUNGR</name>
<dbReference type="EMBL" id="PGOL01000128">
    <property type="protein sequence ID" value="PKI76186.1"/>
    <property type="molecule type" value="Genomic_DNA"/>
</dbReference>
<evidence type="ECO:0000313" key="1">
    <source>
        <dbReference type="EMBL" id="PKI76186.1"/>
    </source>
</evidence>
<sequence length="80" mass="9269">MASGDSFSRASVARPWEVIDYETVHLVATQMTVLGHFKDHLQEVLLLFRSFPFLHYLQDQLPNFLLELPYCLFALRKEGA</sequence>
<reference evidence="1 2" key="1">
    <citation type="submission" date="2017-11" db="EMBL/GenBank/DDBJ databases">
        <title>De-novo sequencing of pomegranate (Punica granatum L.) genome.</title>
        <authorList>
            <person name="Akparov Z."/>
            <person name="Amiraslanov A."/>
            <person name="Hajiyeva S."/>
            <person name="Abbasov M."/>
            <person name="Kaur K."/>
            <person name="Hamwieh A."/>
            <person name="Solovyev V."/>
            <person name="Salamov A."/>
            <person name="Braich B."/>
            <person name="Kosarev P."/>
            <person name="Mahmoud A."/>
            <person name="Hajiyev E."/>
            <person name="Babayeva S."/>
            <person name="Izzatullayeva V."/>
            <person name="Mammadov A."/>
            <person name="Mammadov A."/>
            <person name="Sharifova S."/>
            <person name="Ojaghi J."/>
            <person name="Eynullazada K."/>
            <person name="Bayramov B."/>
            <person name="Abdulazimova A."/>
            <person name="Shahmuradov I."/>
        </authorList>
    </citation>
    <scope>NUCLEOTIDE SEQUENCE [LARGE SCALE GENOMIC DNA]</scope>
    <source>
        <strain evidence="2">cv. AG2017</strain>
        <tissue evidence="1">Leaf</tissue>
    </source>
</reference>
<protein>
    <submittedName>
        <fullName evidence="1">Uncharacterized protein</fullName>
    </submittedName>
</protein>
<organism evidence="1 2">
    <name type="scientific">Punica granatum</name>
    <name type="common">Pomegranate</name>
    <dbReference type="NCBI Taxonomy" id="22663"/>
    <lineage>
        <taxon>Eukaryota</taxon>
        <taxon>Viridiplantae</taxon>
        <taxon>Streptophyta</taxon>
        <taxon>Embryophyta</taxon>
        <taxon>Tracheophyta</taxon>
        <taxon>Spermatophyta</taxon>
        <taxon>Magnoliopsida</taxon>
        <taxon>eudicotyledons</taxon>
        <taxon>Gunneridae</taxon>
        <taxon>Pentapetalae</taxon>
        <taxon>rosids</taxon>
        <taxon>malvids</taxon>
        <taxon>Myrtales</taxon>
        <taxon>Lythraceae</taxon>
        <taxon>Punica</taxon>
    </lineage>
</organism>